<dbReference type="PROSITE" id="PS50005">
    <property type="entry name" value="TPR"/>
    <property type="match status" value="14"/>
</dbReference>
<organism evidence="4 5">
    <name type="scientific">Aphanothece hegewaldii CCALA 016</name>
    <dbReference type="NCBI Taxonomy" id="2107694"/>
    <lineage>
        <taxon>Bacteria</taxon>
        <taxon>Bacillati</taxon>
        <taxon>Cyanobacteriota</taxon>
        <taxon>Cyanophyceae</taxon>
        <taxon>Oscillatoriophycideae</taxon>
        <taxon>Chroococcales</taxon>
        <taxon>Aphanothecaceae</taxon>
        <taxon>Aphanothece</taxon>
    </lineage>
</organism>
<dbReference type="InterPro" id="IPR006597">
    <property type="entry name" value="Sel1-like"/>
</dbReference>
<dbReference type="Pfam" id="PF13432">
    <property type="entry name" value="TPR_16"/>
    <property type="match status" value="2"/>
</dbReference>
<feature type="repeat" description="TPR" evidence="3">
    <location>
        <begin position="311"/>
        <end position="344"/>
    </location>
</feature>
<evidence type="ECO:0000256" key="1">
    <source>
        <dbReference type="ARBA" id="ARBA00022737"/>
    </source>
</evidence>
<feature type="repeat" description="TPR" evidence="3">
    <location>
        <begin position="449"/>
        <end position="482"/>
    </location>
</feature>
<dbReference type="Pfam" id="PF00515">
    <property type="entry name" value="TPR_1"/>
    <property type="match status" value="1"/>
</dbReference>
<reference evidence="4 5" key="1">
    <citation type="submission" date="2018-03" db="EMBL/GenBank/DDBJ databases">
        <title>The ancient ancestry and fast evolution of plastids.</title>
        <authorList>
            <person name="Moore K.R."/>
            <person name="Magnabosco C."/>
            <person name="Momper L."/>
            <person name="Gold D.A."/>
            <person name="Bosak T."/>
            <person name="Fournier G.P."/>
        </authorList>
    </citation>
    <scope>NUCLEOTIDE SEQUENCE [LARGE SCALE GENOMIC DNA]</scope>
    <source>
        <strain evidence="4 5">CCALA 016</strain>
    </source>
</reference>
<dbReference type="InterPro" id="IPR050498">
    <property type="entry name" value="Ycf3"/>
</dbReference>
<dbReference type="Pfam" id="PF13181">
    <property type="entry name" value="TPR_8"/>
    <property type="match status" value="1"/>
</dbReference>
<gene>
    <name evidence="4" type="ORF">C7H19_01535</name>
</gene>
<feature type="repeat" description="TPR" evidence="3">
    <location>
        <begin position="585"/>
        <end position="618"/>
    </location>
</feature>
<dbReference type="SUPFAM" id="SSF53756">
    <property type="entry name" value="UDP-Glycosyltransferase/glycogen phosphorylase"/>
    <property type="match status" value="1"/>
</dbReference>
<dbReference type="Proteomes" id="UP000239001">
    <property type="component" value="Unassembled WGS sequence"/>
</dbReference>
<feature type="repeat" description="TPR" evidence="3">
    <location>
        <begin position="669"/>
        <end position="702"/>
    </location>
</feature>
<dbReference type="Pfam" id="PF13414">
    <property type="entry name" value="TPR_11"/>
    <property type="match status" value="1"/>
</dbReference>
<keyword evidence="2 3" id="KW-0802">TPR repeat</keyword>
<evidence type="ECO:0000313" key="4">
    <source>
        <dbReference type="EMBL" id="PSF39497.1"/>
    </source>
</evidence>
<sequence>MLEHNHQSQNSNLKYIESLKQQGRWKEAALYAYQTIIIKSTKLESNLELSNTSLNFSLYYDSSDIQKSKLPLLEMTILNSSNEFDDQQEHSLVRSPQNEQVVELSTIPSSHGTTQIEIALVYLQQAQFYYEQQSWEQSLIACERVLQLIPDMAEAYKILGNVMQKVERYAESMGYYAKALEIQPNFAEVYANLGSLFARRQNWQQAIIYYQKAINLNPNSAPFLLNLAKAWAKIGRNQESLICRYQALQLDPEKADAKQYFKLGNQLSELQLNQEASFCYKYAINLEPDFIRAYQKLAEILSEQGKNQEAAETYAQLGDLSAKRQEWQVSLSYYFKALKLDPQSSSLYRNLAQVLEQTGDLEQATEALYQALTLESHLSQPDEYLKLGSIFIKAKKFSKAATCYRQVIRLTPDRMEAYHYLGEIFAKQGKQKESIAIYRQAIKQNPQDAESYFRLGETLAASEEWEKAIVCYQKAVMFQPSYWLAHHHLGDALTRMSQWEKAIIAYRKAIEVNAAFFWTQNNLGDALSKLQRWEEAVKAYYSAVELKSDHSWSYYNLGDALSKLQRWEEAVKAYQYAIELKPDHSWSYYNLGEALMKLQRGDEAIQAYNRSVELSPDSSIAYHKLAETLEQKGRLYLEEARRKYQDVAQQSPYDLNAYYKFLEIEPLKPEIYLKLGNALASQNRLNAAIFYYQIGLKMLPNMLELPTQLEKILEQAMPDSGMNILLNLIDVFQKKLDAPEIQSRVRDILIDANLLKDAMIFNKKAQEFQIIYAELYFQLGNCLAKQHLFEEAIIPYRRAIKLYSEKGWYHKCLADLLTIRCEFDEAIPAYEKALKIEPDNQEFQQSYNDAKLRQRQWNKVLSYCKNPHKNQSIKPLQKDKEKPLNILILTSYPPYPPNSGGSIRMYEKIKYLSKRHNVVVVSFIFNDQEYEIEEPLKEYCDEVFLVKMGAPLNPRQEADQYIKIHWWTTQQMWRTLNELRVIDFDIVSFEFIFMAPYQSLFSHCFTVLEEHNIESELLLQCQTNTSQDDIDKAAEKVSGAKPFQNADREGILLQNYENKVWPLFSLRTVVSEVDQQKLESRYPTGKTLVIGNGVDTQYNALLETNLASKKILYVGHMSYFPNIDAVMYLADQIMPLLWAKDPEIKLCITGYEPAPQVLELATNNPQIEVIPNPKNISDVAKDCSLIAVSLRLGSGTRLKILQAMSMGLPVISTSIGAEGLLAIDGKNILIRDEPEAFAEAVLTVLNDSDLKNQLRFNGRQLVEETYDWQIIWSQYEKEVLYYMKEYSTKLKR</sequence>
<dbReference type="RefSeq" id="WP_106455117.1">
    <property type="nucleotide sequence ID" value="NZ_PXOH01000001.1"/>
</dbReference>
<dbReference type="InterPro" id="IPR011990">
    <property type="entry name" value="TPR-like_helical_dom_sf"/>
</dbReference>
<dbReference type="SUPFAM" id="SSF48452">
    <property type="entry name" value="TPR-like"/>
    <property type="match status" value="4"/>
</dbReference>
<reference evidence="4 5" key="2">
    <citation type="submission" date="2018-03" db="EMBL/GenBank/DDBJ databases">
        <authorList>
            <person name="Keele B.F."/>
        </authorList>
    </citation>
    <scope>NUCLEOTIDE SEQUENCE [LARGE SCALE GENOMIC DNA]</scope>
    <source>
        <strain evidence="4 5">CCALA 016</strain>
    </source>
</reference>
<protein>
    <submittedName>
        <fullName evidence="4">Uncharacterized protein</fullName>
    </submittedName>
</protein>
<keyword evidence="1" id="KW-0677">Repeat</keyword>
<keyword evidence="5" id="KW-1185">Reference proteome</keyword>
<dbReference type="Pfam" id="PF13431">
    <property type="entry name" value="TPR_17"/>
    <property type="match status" value="1"/>
</dbReference>
<dbReference type="PANTHER" id="PTHR44858:SF1">
    <property type="entry name" value="UDP-N-ACETYLGLUCOSAMINE--PEPTIDE N-ACETYLGLUCOSAMINYLTRANSFERASE SPINDLY-RELATED"/>
    <property type="match status" value="1"/>
</dbReference>
<dbReference type="Gene3D" id="1.25.40.10">
    <property type="entry name" value="Tetratricopeptide repeat domain"/>
    <property type="match status" value="9"/>
</dbReference>
<feature type="repeat" description="TPR" evidence="3">
    <location>
        <begin position="517"/>
        <end position="550"/>
    </location>
</feature>
<feature type="repeat" description="TPR" evidence="3">
    <location>
        <begin position="345"/>
        <end position="378"/>
    </location>
</feature>
<dbReference type="Pfam" id="PF13692">
    <property type="entry name" value="Glyco_trans_1_4"/>
    <property type="match status" value="1"/>
</dbReference>
<name>A0A2T1M3S6_9CHRO</name>
<evidence type="ECO:0000256" key="3">
    <source>
        <dbReference type="PROSITE-ProRule" id="PRU00339"/>
    </source>
</evidence>
<dbReference type="EMBL" id="PXOH01000001">
    <property type="protein sequence ID" value="PSF39497.1"/>
    <property type="molecule type" value="Genomic_DNA"/>
</dbReference>
<feature type="repeat" description="TPR" evidence="3">
    <location>
        <begin position="807"/>
        <end position="840"/>
    </location>
</feature>
<comment type="caution">
    <text evidence="4">The sequence shown here is derived from an EMBL/GenBank/DDBJ whole genome shotgun (WGS) entry which is preliminary data.</text>
</comment>
<dbReference type="PROSITE" id="PS50293">
    <property type="entry name" value="TPR_REGION"/>
    <property type="match status" value="5"/>
</dbReference>
<evidence type="ECO:0000256" key="2">
    <source>
        <dbReference type="ARBA" id="ARBA00022803"/>
    </source>
</evidence>
<accession>A0A2T1M3S6</accession>
<dbReference type="Gene3D" id="3.40.50.2000">
    <property type="entry name" value="Glycogen Phosphorylase B"/>
    <property type="match status" value="2"/>
</dbReference>
<dbReference type="SMART" id="SM00671">
    <property type="entry name" value="SEL1"/>
    <property type="match status" value="4"/>
</dbReference>
<feature type="repeat" description="TPR" evidence="3">
    <location>
        <begin position="415"/>
        <end position="448"/>
    </location>
</feature>
<dbReference type="CDD" id="cd03801">
    <property type="entry name" value="GT4_PimA-like"/>
    <property type="match status" value="1"/>
</dbReference>
<dbReference type="PANTHER" id="PTHR44858">
    <property type="entry name" value="TETRATRICOPEPTIDE REPEAT PROTEIN 6"/>
    <property type="match status" value="1"/>
</dbReference>
<feature type="repeat" description="TPR" evidence="3">
    <location>
        <begin position="551"/>
        <end position="584"/>
    </location>
</feature>
<feature type="repeat" description="TPR" evidence="3">
    <location>
        <begin position="773"/>
        <end position="806"/>
    </location>
</feature>
<feature type="repeat" description="TPR" evidence="3">
    <location>
        <begin position="187"/>
        <end position="220"/>
    </location>
</feature>
<feature type="repeat" description="TPR" evidence="3">
    <location>
        <begin position="153"/>
        <end position="186"/>
    </location>
</feature>
<dbReference type="OrthoDB" id="427096at2"/>
<evidence type="ECO:0000313" key="5">
    <source>
        <dbReference type="Proteomes" id="UP000239001"/>
    </source>
</evidence>
<dbReference type="InterPro" id="IPR019734">
    <property type="entry name" value="TPR_rpt"/>
</dbReference>
<proteinExistence type="predicted"/>
<feature type="repeat" description="TPR" evidence="3">
    <location>
        <begin position="381"/>
        <end position="414"/>
    </location>
</feature>
<feature type="repeat" description="TPR" evidence="3">
    <location>
        <begin position="483"/>
        <end position="516"/>
    </location>
</feature>
<dbReference type="SMART" id="SM00028">
    <property type="entry name" value="TPR"/>
    <property type="match status" value="17"/>
</dbReference>